<dbReference type="Proteomes" id="UP001186944">
    <property type="component" value="Unassembled WGS sequence"/>
</dbReference>
<dbReference type="PANTHER" id="PTHR46830:SF1">
    <property type="entry name" value="ALPHA-1,4-N-ACETYLGLUCOSAMINYLTRANSFERASE"/>
    <property type="match status" value="1"/>
</dbReference>
<dbReference type="InterPro" id="IPR029044">
    <property type="entry name" value="Nucleotide-diphossugar_trans"/>
</dbReference>
<name>A0AA88YD90_PINIB</name>
<keyword evidence="1" id="KW-0812">Transmembrane</keyword>
<dbReference type="PANTHER" id="PTHR46830">
    <property type="entry name" value="TRANSFERASE, PUTATIVE-RELATED"/>
    <property type="match status" value="1"/>
</dbReference>
<dbReference type="InterPro" id="IPR007577">
    <property type="entry name" value="GlycoTrfase_DXD_sugar-bd_CS"/>
</dbReference>
<accession>A0AA88YD90</accession>
<organism evidence="2 3">
    <name type="scientific">Pinctada imbricata</name>
    <name type="common">Atlantic pearl-oyster</name>
    <name type="synonym">Pinctada martensii</name>
    <dbReference type="NCBI Taxonomy" id="66713"/>
    <lineage>
        <taxon>Eukaryota</taxon>
        <taxon>Metazoa</taxon>
        <taxon>Spiralia</taxon>
        <taxon>Lophotrochozoa</taxon>
        <taxon>Mollusca</taxon>
        <taxon>Bivalvia</taxon>
        <taxon>Autobranchia</taxon>
        <taxon>Pteriomorphia</taxon>
        <taxon>Pterioida</taxon>
        <taxon>Pterioidea</taxon>
        <taxon>Pteriidae</taxon>
        <taxon>Pinctada</taxon>
    </lineage>
</organism>
<gene>
    <name evidence="2" type="ORF">FSP39_001448</name>
</gene>
<comment type="caution">
    <text evidence="2">The sequence shown here is derived from an EMBL/GenBank/DDBJ whole genome shotgun (WGS) entry which is preliminary data.</text>
</comment>
<dbReference type="EMBL" id="VSWD01000006">
    <property type="protein sequence ID" value="KAK3099240.1"/>
    <property type="molecule type" value="Genomic_DNA"/>
</dbReference>
<evidence type="ECO:0000256" key="1">
    <source>
        <dbReference type="SAM" id="Phobius"/>
    </source>
</evidence>
<keyword evidence="1" id="KW-1133">Transmembrane helix</keyword>
<protein>
    <recommendedName>
        <fullName evidence="4">Glycosyltransferase</fullName>
    </recommendedName>
</protein>
<evidence type="ECO:0000313" key="2">
    <source>
        <dbReference type="EMBL" id="KAK3099240.1"/>
    </source>
</evidence>
<dbReference type="Gene3D" id="3.90.550.20">
    <property type="match status" value="1"/>
</dbReference>
<keyword evidence="1" id="KW-0472">Membrane</keyword>
<evidence type="ECO:0000313" key="3">
    <source>
        <dbReference type="Proteomes" id="UP001186944"/>
    </source>
</evidence>
<proteinExistence type="predicted"/>
<reference evidence="2" key="1">
    <citation type="submission" date="2019-08" db="EMBL/GenBank/DDBJ databases">
        <title>The improved chromosome-level genome for the pearl oyster Pinctada fucata martensii using PacBio sequencing and Hi-C.</title>
        <authorList>
            <person name="Zheng Z."/>
        </authorList>
    </citation>
    <scope>NUCLEOTIDE SEQUENCE</scope>
    <source>
        <strain evidence="2">ZZ-2019</strain>
        <tissue evidence="2">Adductor muscle</tissue>
    </source>
</reference>
<dbReference type="SUPFAM" id="SSF53448">
    <property type="entry name" value="Nucleotide-diphospho-sugar transferases"/>
    <property type="match status" value="1"/>
</dbReference>
<dbReference type="AlphaFoldDB" id="A0AA88YD90"/>
<keyword evidence="3" id="KW-1185">Reference proteome</keyword>
<sequence>MIHGKFKDRIVFLSIVTVCVVIFIMLNIHVKYSNRNFPEEINFEKKERNSKSSNRIFVGIDKYDVSELGDFEVPNTVHYVWCYEHTIKYEQYLSIMSVWKLMRPDIIEFHCRYNVSEDDSYNMWLKELKNKIPGFVVRRMPEFWDFQQYGDCGIYFGIAVLHDRGGIYVSDNVTFTKSFRQYRRQNFTIGLDSRGDVSFVMSPRREDSLRKLAEVNSKHDLSFDSFKNTIQCSVANPNKLLLNSEDNSCIVLSNIHPVDIMYLNSTIGVIARKLTYGSPDVIQHKPLLPGKIPKYVHLVWYHRKDMTFMMYLSIRSALTILNPEKVFIHGDKELKGDYFDKIMKDPRVILVNREIPHYIFGHKVYYTQHRSDVIRADVLLKYGGIYMDWDVLWLKPVDDLISTGYDAIVNFDHNTRNDYPDSMNLGVLMAKQNSHYIQYWQDSLVNYKSKDFYHNALELPYKTYERYPSTVHIEKHLQVMCFLLKCHPIWNSQYRSLDQDPPFDWRTEAYAIHFTHPDPPEYANESALLNGSGRFAEIGKYILNKSNKFNKI</sequence>
<feature type="transmembrane region" description="Helical" evidence="1">
    <location>
        <begin position="12"/>
        <end position="30"/>
    </location>
</feature>
<dbReference type="Pfam" id="PF04488">
    <property type="entry name" value="Gly_transf_sug"/>
    <property type="match status" value="1"/>
</dbReference>
<evidence type="ECO:0008006" key="4">
    <source>
        <dbReference type="Google" id="ProtNLM"/>
    </source>
</evidence>